<feature type="compositionally biased region" description="Basic and acidic residues" evidence="7">
    <location>
        <begin position="283"/>
        <end position="303"/>
    </location>
</feature>
<gene>
    <name evidence="8" type="ORF">Asera_55300</name>
</gene>
<evidence type="ECO:0000256" key="6">
    <source>
        <dbReference type="RuleBase" id="RU363076"/>
    </source>
</evidence>
<keyword evidence="9" id="KW-1185">Reference proteome</keyword>
<accession>A0A810LA03</accession>
<dbReference type="PROSITE" id="PS50895">
    <property type="entry name" value="SURF1"/>
    <property type="match status" value="1"/>
</dbReference>
<evidence type="ECO:0000256" key="5">
    <source>
        <dbReference type="ARBA" id="ARBA00023136"/>
    </source>
</evidence>
<keyword evidence="4 6" id="KW-1133">Transmembrane helix</keyword>
<sequence>MPDTGSPTQARPSILGVLRTPRWLLFGLLAIALAVGMVFLGVWQLHRYQLRASINDRIDRHAAAAPVAGTDRILPAGRSPSDTDEYLRVRLIGRYDPAHQMLARVRTVNGNVGYEILTPLRRADGTAVLVDRGWLPPADPDGAADPKVPAAPGGEVTVVGQVRLPESGGSGPTRRNGHVEVRRIDPRLLASAVPYPIAGGYVTATSQTPALSPRFVPIPIDHQNAAMNLSYILQWWLFSGMALVGFVLLMRWESRKRAGLAAPGDRSHGARSAGPAARGGSRLPEDEPGHGSGRARGESRLPEDTAPSSRPGLPDAEPPAAPRPVGTRRRRNESRLPEDNVATAAPAVPDRSSRLPEDHPGTH</sequence>
<proteinExistence type="inferred from homology"/>
<feature type="transmembrane region" description="Helical" evidence="6">
    <location>
        <begin position="231"/>
        <end position="250"/>
    </location>
</feature>
<feature type="compositionally biased region" description="Low complexity" evidence="7">
    <location>
        <begin position="270"/>
        <end position="282"/>
    </location>
</feature>
<evidence type="ECO:0000256" key="2">
    <source>
        <dbReference type="ARBA" id="ARBA00007165"/>
    </source>
</evidence>
<protein>
    <recommendedName>
        <fullName evidence="6">SURF1-like protein</fullName>
    </recommendedName>
</protein>
<dbReference type="Pfam" id="PF02104">
    <property type="entry name" value="SURF1"/>
    <property type="match status" value="1"/>
</dbReference>
<keyword evidence="6" id="KW-1003">Cell membrane</keyword>
<dbReference type="AlphaFoldDB" id="A0A810LA03"/>
<feature type="region of interest" description="Disordered" evidence="7">
    <location>
        <begin position="259"/>
        <end position="363"/>
    </location>
</feature>
<reference evidence="8" key="1">
    <citation type="submission" date="2020-08" db="EMBL/GenBank/DDBJ databases">
        <title>Whole genome shotgun sequence of Actinocatenispora sera NBRC 101916.</title>
        <authorList>
            <person name="Komaki H."/>
            <person name="Tamura T."/>
        </authorList>
    </citation>
    <scope>NUCLEOTIDE SEQUENCE</scope>
    <source>
        <strain evidence="8">NBRC 101916</strain>
    </source>
</reference>
<feature type="transmembrane region" description="Helical" evidence="6">
    <location>
        <begin position="192"/>
        <end position="211"/>
    </location>
</feature>
<evidence type="ECO:0000256" key="7">
    <source>
        <dbReference type="SAM" id="MobiDB-lite"/>
    </source>
</evidence>
<evidence type="ECO:0000313" key="8">
    <source>
        <dbReference type="EMBL" id="BCJ31422.1"/>
    </source>
</evidence>
<dbReference type="KEGG" id="aser:Asera_55300"/>
<evidence type="ECO:0000256" key="3">
    <source>
        <dbReference type="ARBA" id="ARBA00022692"/>
    </source>
</evidence>
<dbReference type="GO" id="GO:0005886">
    <property type="term" value="C:plasma membrane"/>
    <property type="evidence" value="ECO:0007669"/>
    <property type="project" value="UniProtKB-SubCell"/>
</dbReference>
<organism evidence="8 9">
    <name type="scientific">Actinocatenispora sera</name>
    <dbReference type="NCBI Taxonomy" id="390989"/>
    <lineage>
        <taxon>Bacteria</taxon>
        <taxon>Bacillati</taxon>
        <taxon>Actinomycetota</taxon>
        <taxon>Actinomycetes</taxon>
        <taxon>Micromonosporales</taxon>
        <taxon>Micromonosporaceae</taxon>
        <taxon>Actinocatenispora</taxon>
    </lineage>
</organism>
<feature type="transmembrane region" description="Helical" evidence="6">
    <location>
        <begin position="23"/>
        <end position="43"/>
    </location>
</feature>
<comment type="subcellular location">
    <subcellularLocation>
        <location evidence="6">Cell membrane</location>
        <topology evidence="6">Multi-pass membrane protein</topology>
    </subcellularLocation>
    <subcellularLocation>
        <location evidence="1">Membrane</location>
    </subcellularLocation>
</comment>
<evidence type="ECO:0000256" key="4">
    <source>
        <dbReference type="ARBA" id="ARBA00022989"/>
    </source>
</evidence>
<evidence type="ECO:0000313" key="9">
    <source>
        <dbReference type="Proteomes" id="UP000680750"/>
    </source>
</evidence>
<dbReference type="InterPro" id="IPR045214">
    <property type="entry name" value="Surf1/Surf4"/>
</dbReference>
<dbReference type="PANTHER" id="PTHR23427:SF2">
    <property type="entry name" value="SURFEIT LOCUS PROTEIN 1"/>
    <property type="match status" value="1"/>
</dbReference>
<dbReference type="EMBL" id="AP023354">
    <property type="protein sequence ID" value="BCJ31422.1"/>
    <property type="molecule type" value="Genomic_DNA"/>
</dbReference>
<name>A0A810LA03_9ACTN</name>
<keyword evidence="5 6" id="KW-0472">Membrane</keyword>
<dbReference type="Proteomes" id="UP000680750">
    <property type="component" value="Chromosome"/>
</dbReference>
<dbReference type="CDD" id="cd06662">
    <property type="entry name" value="SURF1"/>
    <property type="match status" value="1"/>
</dbReference>
<evidence type="ECO:0000256" key="1">
    <source>
        <dbReference type="ARBA" id="ARBA00004370"/>
    </source>
</evidence>
<keyword evidence="3 6" id="KW-0812">Transmembrane</keyword>
<feature type="compositionally biased region" description="Basic and acidic residues" evidence="7">
    <location>
        <begin position="351"/>
        <end position="363"/>
    </location>
</feature>
<dbReference type="InterPro" id="IPR002994">
    <property type="entry name" value="Surf1/Shy1"/>
</dbReference>
<dbReference type="PANTHER" id="PTHR23427">
    <property type="entry name" value="SURFEIT LOCUS PROTEIN"/>
    <property type="match status" value="1"/>
</dbReference>
<comment type="similarity">
    <text evidence="2 6">Belongs to the SURF1 family.</text>
</comment>